<evidence type="ECO:0000313" key="3">
    <source>
        <dbReference type="Proteomes" id="UP000324222"/>
    </source>
</evidence>
<feature type="region of interest" description="Disordered" evidence="1">
    <location>
        <begin position="1"/>
        <end position="74"/>
    </location>
</feature>
<protein>
    <submittedName>
        <fullName evidence="2">Uncharacterized protein</fullName>
    </submittedName>
</protein>
<gene>
    <name evidence="2" type="ORF">E2C01_077129</name>
</gene>
<proteinExistence type="predicted"/>
<evidence type="ECO:0000256" key="1">
    <source>
        <dbReference type="SAM" id="MobiDB-lite"/>
    </source>
</evidence>
<dbReference type="AlphaFoldDB" id="A0A5B7IDK2"/>
<name>A0A5B7IDK2_PORTR</name>
<dbReference type="Proteomes" id="UP000324222">
    <property type="component" value="Unassembled WGS sequence"/>
</dbReference>
<feature type="compositionally biased region" description="Basic and acidic residues" evidence="1">
    <location>
        <begin position="44"/>
        <end position="58"/>
    </location>
</feature>
<dbReference type="EMBL" id="VSRR010059822">
    <property type="protein sequence ID" value="MPC82460.1"/>
    <property type="molecule type" value="Genomic_DNA"/>
</dbReference>
<reference evidence="2 3" key="1">
    <citation type="submission" date="2019-05" db="EMBL/GenBank/DDBJ databases">
        <title>Another draft genome of Portunus trituberculatus and its Hox gene families provides insights of decapod evolution.</title>
        <authorList>
            <person name="Jeong J.-H."/>
            <person name="Song I."/>
            <person name="Kim S."/>
            <person name="Choi T."/>
            <person name="Kim D."/>
            <person name="Ryu S."/>
            <person name="Kim W."/>
        </authorList>
    </citation>
    <scope>NUCLEOTIDE SEQUENCE [LARGE SCALE GENOMIC DNA]</scope>
    <source>
        <tissue evidence="2">Muscle</tissue>
    </source>
</reference>
<organism evidence="2 3">
    <name type="scientific">Portunus trituberculatus</name>
    <name type="common">Swimming crab</name>
    <name type="synonym">Neptunus trituberculatus</name>
    <dbReference type="NCBI Taxonomy" id="210409"/>
    <lineage>
        <taxon>Eukaryota</taxon>
        <taxon>Metazoa</taxon>
        <taxon>Ecdysozoa</taxon>
        <taxon>Arthropoda</taxon>
        <taxon>Crustacea</taxon>
        <taxon>Multicrustacea</taxon>
        <taxon>Malacostraca</taxon>
        <taxon>Eumalacostraca</taxon>
        <taxon>Eucarida</taxon>
        <taxon>Decapoda</taxon>
        <taxon>Pleocyemata</taxon>
        <taxon>Brachyura</taxon>
        <taxon>Eubrachyura</taxon>
        <taxon>Portunoidea</taxon>
        <taxon>Portunidae</taxon>
        <taxon>Portuninae</taxon>
        <taxon>Portunus</taxon>
    </lineage>
</organism>
<accession>A0A5B7IDK2</accession>
<keyword evidence="3" id="KW-1185">Reference proteome</keyword>
<sequence length="74" mass="8441">MRGGERAKGRTPDDLTHPRTLRGDHYLHRARDSGPYLRPRPRLRGNDGRRARGGERARPGTGRTRVKGPRSEFI</sequence>
<comment type="caution">
    <text evidence="2">The sequence shown here is derived from an EMBL/GenBank/DDBJ whole genome shotgun (WGS) entry which is preliminary data.</text>
</comment>
<feature type="compositionally biased region" description="Basic and acidic residues" evidence="1">
    <location>
        <begin position="1"/>
        <end position="32"/>
    </location>
</feature>
<evidence type="ECO:0000313" key="2">
    <source>
        <dbReference type="EMBL" id="MPC82460.1"/>
    </source>
</evidence>